<feature type="compositionally biased region" description="Basic and acidic residues" evidence="1">
    <location>
        <begin position="247"/>
        <end position="259"/>
    </location>
</feature>
<dbReference type="GeneID" id="39578486"/>
<keyword evidence="3" id="KW-1185">Reference proteome</keyword>
<name>A0A3N2PPL4_SODAK</name>
<dbReference type="OrthoDB" id="1918685at2759"/>
<dbReference type="Proteomes" id="UP000272025">
    <property type="component" value="Unassembled WGS sequence"/>
</dbReference>
<sequence length="557" mass="61684">MFLTQSADSLRRVAVVGAKTAKTGARLSPTADISQDLRVYLGISVPIRKKPAEASDGVLSRHQDIPGNFADLPFMEYNVLYTSTFDNAMTNPPSITFAPDAEPFEPKPLIADLLRTRFCIPGSIFLVESIESLPLLRSPRWRALRLLLGDGELCIQALLRPEMHRFVDLATIRLGCYVRLGHFQLYREEIAPRDADGATRSMVYLIVHDLDTVGWNMALVEPETIHLEDGLQESESDDAEVAVGPFDEKETTSTQEEQHLLIQEGRNVSSDASTHVQLKEGESMRESMRESMPPAQKPPEEEEDFIPDSDIDDLLDMADAVVCAQDERVEQPPSPGPGVENPVRPTEPESGRSDGQVGLRQGQGQGQGEVRDGDEGGTRQGHHDTKPAAAPRELNRPVHPPPRHPTLAPVALLRDWAHPSIPLKLTPLASIPHLPYKQNWSINVLAVVVALTDVEPFRFPPYTRRTARLVDPSTPKQVLLTVFLDPGEFCPVLGRPVLLVGVKNHLFDGGSLNKYASDRPPNSSVRWWYPDPSQLAWCEVGALVSWWRERGDAVEAG</sequence>
<proteinExistence type="predicted"/>
<feature type="compositionally biased region" description="Basic and acidic residues" evidence="1">
    <location>
        <begin position="369"/>
        <end position="386"/>
    </location>
</feature>
<protein>
    <submittedName>
        <fullName evidence="2">Uncharacterized protein</fullName>
    </submittedName>
</protein>
<dbReference type="AlphaFoldDB" id="A0A3N2PPL4"/>
<reference evidence="2 3" key="1">
    <citation type="journal article" date="2018" name="Mol. Ecol.">
        <title>The obligate alkalophilic soda-lake fungus Sodiomyces alkalinus has shifted to a protein diet.</title>
        <authorList>
            <person name="Grum-Grzhimaylo A.A."/>
            <person name="Falkoski D.L."/>
            <person name="van den Heuvel J."/>
            <person name="Valero-Jimenez C.A."/>
            <person name="Min B."/>
            <person name="Choi I.G."/>
            <person name="Lipzen A."/>
            <person name="Daum C.G."/>
            <person name="Aanen D.K."/>
            <person name="Tsang A."/>
            <person name="Henrissat B."/>
            <person name="Bilanenko E.N."/>
            <person name="de Vries R.P."/>
            <person name="van Kan J.A.L."/>
            <person name="Grigoriev I.V."/>
            <person name="Debets A.J.M."/>
        </authorList>
    </citation>
    <scope>NUCLEOTIDE SEQUENCE [LARGE SCALE GENOMIC DNA]</scope>
    <source>
        <strain evidence="2 3">F11</strain>
    </source>
</reference>
<evidence type="ECO:0000313" key="3">
    <source>
        <dbReference type="Proteomes" id="UP000272025"/>
    </source>
</evidence>
<organism evidence="2 3">
    <name type="scientific">Sodiomyces alkalinus (strain CBS 110278 / VKM F-3762 / F11)</name>
    <name type="common">Alkaliphilic filamentous fungus</name>
    <dbReference type="NCBI Taxonomy" id="1314773"/>
    <lineage>
        <taxon>Eukaryota</taxon>
        <taxon>Fungi</taxon>
        <taxon>Dikarya</taxon>
        <taxon>Ascomycota</taxon>
        <taxon>Pezizomycotina</taxon>
        <taxon>Sordariomycetes</taxon>
        <taxon>Hypocreomycetidae</taxon>
        <taxon>Glomerellales</taxon>
        <taxon>Plectosphaerellaceae</taxon>
        <taxon>Sodiomyces</taxon>
    </lineage>
</organism>
<evidence type="ECO:0000256" key="1">
    <source>
        <dbReference type="SAM" id="MobiDB-lite"/>
    </source>
</evidence>
<accession>A0A3N2PPL4</accession>
<feature type="region of interest" description="Disordered" evidence="1">
    <location>
        <begin position="247"/>
        <end position="307"/>
    </location>
</feature>
<feature type="compositionally biased region" description="Basic and acidic residues" evidence="1">
    <location>
        <begin position="277"/>
        <end position="289"/>
    </location>
</feature>
<dbReference type="EMBL" id="ML119059">
    <property type="protein sequence ID" value="ROT36380.1"/>
    <property type="molecule type" value="Genomic_DNA"/>
</dbReference>
<gene>
    <name evidence="2" type="ORF">SODALDRAFT_325727</name>
</gene>
<feature type="compositionally biased region" description="Polar residues" evidence="1">
    <location>
        <begin position="266"/>
        <end position="276"/>
    </location>
</feature>
<dbReference type="RefSeq" id="XP_028464186.1">
    <property type="nucleotide sequence ID" value="XM_028610008.1"/>
</dbReference>
<feature type="region of interest" description="Disordered" evidence="1">
    <location>
        <begin position="328"/>
        <end position="406"/>
    </location>
</feature>
<evidence type="ECO:0000313" key="2">
    <source>
        <dbReference type="EMBL" id="ROT36380.1"/>
    </source>
</evidence>